<evidence type="ECO:0000256" key="1">
    <source>
        <dbReference type="ARBA" id="ARBA00022729"/>
    </source>
</evidence>
<dbReference type="Gene3D" id="3.40.190.10">
    <property type="entry name" value="Periplasmic binding protein-like II"/>
    <property type="match status" value="1"/>
</dbReference>
<dbReference type="InterPro" id="IPR039424">
    <property type="entry name" value="SBP_5"/>
</dbReference>
<dbReference type="GO" id="GO:0042597">
    <property type="term" value="C:periplasmic space"/>
    <property type="evidence" value="ECO:0007669"/>
    <property type="project" value="UniProtKB-ARBA"/>
</dbReference>
<evidence type="ECO:0000313" key="5">
    <source>
        <dbReference type="Proteomes" id="UP000290567"/>
    </source>
</evidence>
<evidence type="ECO:0000313" key="4">
    <source>
        <dbReference type="EMBL" id="GCF92702.1"/>
    </source>
</evidence>
<proteinExistence type="predicted"/>
<dbReference type="GO" id="GO:0015833">
    <property type="term" value="P:peptide transport"/>
    <property type="evidence" value="ECO:0007669"/>
    <property type="project" value="TreeGrafter"/>
</dbReference>
<comment type="caution">
    <text evidence="4">The sequence shown here is derived from an EMBL/GenBank/DDBJ whole genome shotgun (WGS) entry which is preliminary data.</text>
</comment>
<keyword evidence="5" id="KW-1185">Reference proteome</keyword>
<dbReference type="AlphaFoldDB" id="A0A4P5PB85"/>
<keyword evidence="1 2" id="KW-0732">Signal</keyword>
<name>A0A4P5PB85_9ENTE</name>
<reference evidence="5" key="1">
    <citation type="submission" date="2019-02" db="EMBL/GenBank/DDBJ databases">
        <title>Draft genome sequence of Enterococcus sp. Gos25-1.</title>
        <authorList>
            <person name="Tanaka N."/>
            <person name="Shiwa Y."/>
            <person name="Fujita N."/>
        </authorList>
    </citation>
    <scope>NUCLEOTIDE SEQUENCE [LARGE SCALE GENOMIC DNA]</scope>
    <source>
        <strain evidence="5">Gos25-1</strain>
    </source>
</reference>
<dbReference type="GO" id="GO:0043190">
    <property type="term" value="C:ATP-binding cassette (ABC) transporter complex"/>
    <property type="evidence" value="ECO:0007669"/>
    <property type="project" value="InterPro"/>
</dbReference>
<dbReference type="Proteomes" id="UP000290567">
    <property type="component" value="Unassembled WGS sequence"/>
</dbReference>
<evidence type="ECO:0000256" key="2">
    <source>
        <dbReference type="SAM" id="SignalP"/>
    </source>
</evidence>
<dbReference type="InterPro" id="IPR030678">
    <property type="entry name" value="Peptide/Ni-bd"/>
</dbReference>
<feature type="chain" id="PRO_5038338881" evidence="2">
    <location>
        <begin position="22"/>
        <end position="524"/>
    </location>
</feature>
<feature type="signal peptide" evidence="2">
    <location>
        <begin position="1"/>
        <end position="21"/>
    </location>
</feature>
<dbReference type="PANTHER" id="PTHR30290">
    <property type="entry name" value="PERIPLASMIC BINDING COMPONENT OF ABC TRANSPORTER"/>
    <property type="match status" value="1"/>
</dbReference>
<dbReference type="RefSeq" id="WP_146621203.1">
    <property type="nucleotide sequence ID" value="NZ_BJCC01000005.1"/>
</dbReference>
<dbReference type="GO" id="GO:1904680">
    <property type="term" value="F:peptide transmembrane transporter activity"/>
    <property type="evidence" value="ECO:0007669"/>
    <property type="project" value="TreeGrafter"/>
</dbReference>
<dbReference type="PANTHER" id="PTHR30290:SF38">
    <property type="entry name" value="D,D-DIPEPTIDE-BINDING PERIPLASMIC PROTEIN DDPA-RELATED"/>
    <property type="match status" value="1"/>
</dbReference>
<dbReference type="SUPFAM" id="SSF53850">
    <property type="entry name" value="Periplasmic binding protein-like II"/>
    <property type="match status" value="1"/>
</dbReference>
<feature type="domain" description="Solute-binding protein family 5" evidence="3">
    <location>
        <begin position="85"/>
        <end position="437"/>
    </location>
</feature>
<dbReference type="EMBL" id="BJCC01000005">
    <property type="protein sequence ID" value="GCF92702.1"/>
    <property type="molecule type" value="Genomic_DNA"/>
</dbReference>
<accession>A0A4P5PB85</accession>
<organism evidence="4 5">
    <name type="scientific">Enterococcus florum</name>
    <dbReference type="NCBI Taxonomy" id="2480627"/>
    <lineage>
        <taxon>Bacteria</taxon>
        <taxon>Bacillati</taxon>
        <taxon>Bacillota</taxon>
        <taxon>Bacilli</taxon>
        <taxon>Lactobacillales</taxon>
        <taxon>Enterococcaceae</taxon>
        <taxon>Enterococcus</taxon>
    </lineage>
</organism>
<dbReference type="CDD" id="cd08502">
    <property type="entry name" value="PBP2_NikA_DppA_OppA_like_16"/>
    <property type="match status" value="1"/>
</dbReference>
<dbReference type="OrthoDB" id="9796817at2"/>
<gene>
    <name evidence="4" type="ORF">NRIC_05930</name>
</gene>
<dbReference type="Pfam" id="PF00496">
    <property type="entry name" value="SBP_bac_5"/>
    <property type="match status" value="1"/>
</dbReference>
<dbReference type="InterPro" id="IPR000914">
    <property type="entry name" value="SBP_5_dom"/>
</dbReference>
<dbReference type="PIRSF" id="PIRSF002741">
    <property type="entry name" value="MppA"/>
    <property type="match status" value="1"/>
</dbReference>
<sequence length="524" mass="57948">MLRKSVLKYLIAPVCMLVLLAGCGGSGGDKTDGSKDAASAKKEELRIAVSANPPSLDAQIANSNITAQIGYHIFEPLFAMDGNFEPQPVLADSYEVSEDGKEYTIKLLEGVKFHNGKEMTADDVVASLNRWVKDSQKASTLIGGSTFEKVDDYTVKMTANEAASDIITVLANPIMFAAIYPAEVVEGADEKGISEYIGTGPYKLADWKQDQYIELEKFDDYQVRENATTGLAGKKTAATDKLVFDIVTDASTRIAGAKNGQYDIVEEVPQDNYEELSKEPNLKLDVTKGGTLNLFLNTTVGIMEKEDMRQAVLAALNMDDILLASYGNKELYDVNPGWFNPDDAQWGSEAGKEYYNQNDPDKAKQLLKKAGYNNEKLVLVTTPDYPEMYNATLVVQEQLKKVGINAEVESYDFSTFMEHRADPNQFSMFITSNSYNVLPIQLTALDKTWAGMDRPEVTEGIKAMRMADSQEDAKVAWDDLQEFIYEYGGATVLGHFTGVNAVSNDVDGYEYMRFPIFWNATVSK</sequence>
<dbReference type="PROSITE" id="PS51257">
    <property type="entry name" value="PROKAR_LIPOPROTEIN"/>
    <property type="match status" value="1"/>
</dbReference>
<evidence type="ECO:0000259" key="3">
    <source>
        <dbReference type="Pfam" id="PF00496"/>
    </source>
</evidence>
<dbReference type="Gene3D" id="3.10.105.10">
    <property type="entry name" value="Dipeptide-binding Protein, Domain 3"/>
    <property type="match status" value="1"/>
</dbReference>
<protein>
    <submittedName>
        <fullName evidence="4">Peptide ABC transporter substrate-binding protein</fullName>
    </submittedName>
</protein>